<comment type="caution">
    <text evidence="1">The sequence shown here is derived from an EMBL/GenBank/DDBJ whole genome shotgun (WGS) entry which is preliminary data.</text>
</comment>
<reference evidence="1" key="1">
    <citation type="journal article" date="2020" name="mSystems">
        <title>Genome- and Community-Level Interaction Insights into Carbon Utilization and Element Cycling Functions of Hydrothermarchaeota in Hydrothermal Sediment.</title>
        <authorList>
            <person name="Zhou Z."/>
            <person name="Liu Y."/>
            <person name="Xu W."/>
            <person name="Pan J."/>
            <person name="Luo Z.H."/>
            <person name="Li M."/>
        </authorList>
    </citation>
    <scope>NUCLEOTIDE SEQUENCE [LARGE SCALE GENOMIC DNA]</scope>
    <source>
        <strain evidence="1">SpSt-402</strain>
    </source>
</reference>
<accession>A0A832H325</accession>
<gene>
    <name evidence="1" type="ORF">ENR47_10570</name>
</gene>
<sequence>MKQQYFSDSEWATLLQTPIQAVLAIILADKTDPVSFLQETRAAIQIIATELQREDISSDLVKSVIAALREGVAQEPLQGEQLLLKQQFELLGKIQSFNSTAEGQKQVIAHLNQVATILASKVTLVQAEEFKQWILALATQVAKVLKEEGVFGIGGERISRQESGALSAIEKALNFKS</sequence>
<organism evidence="1">
    <name type="scientific">Oscillatoriales cyanobacterium SpSt-402</name>
    <dbReference type="NCBI Taxonomy" id="2282168"/>
    <lineage>
        <taxon>Bacteria</taxon>
        <taxon>Bacillati</taxon>
        <taxon>Cyanobacteriota</taxon>
        <taxon>Cyanophyceae</taxon>
        <taxon>Oscillatoriophycideae</taxon>
        <taxon>Oscillatoriales</taxon>
    </lineage>
</organism>
<dbReference type="EMBL" id="DSRD01000662">
    <property type="protein sequence ID" value="HGW94709.1"/>
    <property type="molecule type" value="Genomic_DNA"/>
</dbReference>
<evidence type="ECO:0000313" key="1">
    <source>
        <dbReference type="EMBL" id="HGW94709.1"/>
    </source>
</evidence>
<dbReference type="AlphaFoldDB" id="A0A832H325"/>
<proteinExistence type="predicted"/>
<name>A0A832H325_9CYAN</name>
<protein>
    <submittedName>
        <fullName evidence="1">Uncharacterized protein</fullName>
    </submittedName>
</protein>